<dbReference type="Proteomes" id="UP001596037">
    <property type="component" value="Unassembled WGS sequence"/>
</dbReference>
<dbReference type="EMBL" id="JBHSMF010000002">
    <property type="protein sequence ID" value="MFC5496419.1"/>
    <property type="molecule type" value="Genomic_DNA"/>
</dbReference>
<feature type="transmembrane region" description="Helical" evidence="1">
    <location>
        <begin position="67"/>
        <end position="85"/>
    </location>
</feature>
<keyword evidence="3" id="KW-1185">Reference proteome</keyword>
<name>A0ABW0NBX7_9BURK</name>
<keyword evidence="1" id="KW-0812">Transmembrane</keyword>
<accession>A0ABW0NBX7</accession>
<reference evidence="3" key="1">
    <citation type="journal article" date="2019" name="Int. J. Syst. Evol. Microbiol.">
        <title>The Global Catalogue of Microorganisms (GCM) 10K type strain sequencing project: providing services to taxonomists for standard genome sequencing and annotation.</title>
        <authorList>
            <consortium name="The Broad Institute Genomics Platform"/>
            <consortium name="The Broad Institute Genome Sequencing Center for Infectious Disease"/>
            <person name="Wu L."/>
            <person name="Ma J."/>
        </authorList>
    </citation>
    <scope>NUCLEOTIDE SEQUENCE [LARGE SCALE GENOMIC DNA]</scope>
    <source>
        <strain evidence="3">CCUG 57401</strain>
    </source>
</reference>
<dbReference type="RefSeq" id="WP_376848440.1">
    <property type="nucleotide sequence ID" value="NZ_JBHSMF010000002.1"/>
</dbReference>
<feature type="transmembrane region" description="Helical" evidence="1">
    <location>
        <begin position="6"/>
        <end position="23"/>
    </location>
</feature>
<keyword evidence="1" id="KW-0472">Membrane</keyword>
<evidence type="ECO:0000313" key="2">
    <source>
        <dbReference type="EMBL" id="MFC5496419.1"/>
    </source>
</evidence>
<protein>
    <submittedName>
        <fullName evidence="2">Diguanylate cyclase</fullName>
    </submittedName>
</protein>
<evidence type="ECO:0000313" key="3">
    <source>
        <dbReference type="Proteomes" id="UP001596037"/>
    </source>
</evidence>
<proteinExistence type="predicted"/>
<sequence length="186" mass="20303">MADAARSILMALVFPLWVAAGLADWACHRRTAIERTSGLKENLLHLLMMAEVGVGMAAVALLEIDAAVLLIVLVVFLVHELTVYWDLHYTAPLRHIGPFEQMVHSFLELLPLLSLALLAAVQWDQARALFGLGPASADFSLRPKAEPLPPAFLAWGLAAAVLLNAVPLLEETWRCWRARRAPGGTA</sequence>
<organism evidence="2 3">
    <name type="scientific">Caenimonas terrae</name>
    <dbReference type="NCBI Taxonomy" id="696074"/>
    <lineage>
        <taxon>Bacteria</taxon>
        <taxon>Pseudomonadati</taxon>
        <taxon>Pseudomonadota</taxon>
        <taxon>Betaproteobacteria</taxon>
        <taxon>Burkholderiales</taxon>
        <taxon>Comamonadaceae</taxon>
        <taxon>Caenimonas</taxon>
    </lineage>
</organism>
<evidence type="ECO:0000256" key="1">
    <source>
        <dbReference type="SAM" id="Phobius"/>
    </source>
</evidence>
<keyword evidence="1" id="KW-1133">Transmembrane helix</keyword>
<feature type="transmembrane region" description="Helical" evidence="1">
    <location>
        <begin position="106"/>
        <end position="123"/>
    </location>
</feature>
<feature type="transmembrane region" description="Helical" evidence="1">
    <location>
        <begin position="152"/>
        <end position="169"/>
    </location>
</feature>
<gene>
    <name evidence="2" type="ORF">ACFPOE_02650</name>
</gene>
<feature type="transmembrane region" description="Helical" evidence="1">
    <location>
        <begin position="43"/>
        <end position="61"/>
    </location>
</feature>
<comment type="caution">
    <text evidence="2">The sequence shown here is derived from an EMBL/GenBank/DDBJ whole genome shotgun (WGS) entry which is preliminary data.</text>
</comment>